<comment type="caution">
    <text evidence="1">The sequence shown here is derived from an EMBL/GenBank/DDBJ whole genome shotgun (WGS) entry which is preliminary data.</text>
</comment>
<reference evidence="1" key="1">
    <citation type="submission" date="2023-05" db="EMBL/GenBank/DDBJ databases">
        <title>Nepenthes gracilis genome sequencing.</title>
        <authorList>
            <person name="Fukushima K."/>
        </authorList>
    </citation>
    <scope>NUCLEOTIDE SEQUENCE</scope>
    <source>
        <strain evidence="1">SING2019-196</strain>
    </source>
</reference>
<dbReference type="EMBL" id="BSYO01000031">
    <property type="protein sequence ID" value="GMH26463.1"/>
    <property type="molecule type" value="Genomic_DNA"/>
</dbReference>
<protein>
    <submittedName>
        <fullName evidence="1">Uncharacterized protein</fullName>
    </submittedName>
</protein>
<name>A0AAD3TAF5_NEPGR</name>
<dbReference type="AlphaFoldDB" id="A0AAD3TAF5"/>
<dbReference type="Proteomes" id="UP001279734">
    <property type="component" value="Unassembled WGS sequence"/>
</dbReference>
<organism evidence="1 2">
    <name type="scientific">Nepenthes gracilis</name>
    <name type="common">Slender pitcher plant</name>
    <dbReference type="NCBI Taxonomy" id="150966"/>
    <lineage>
        <taxon>Eukaryota</taxon>
        <taxon>Viridiplantae</taxon>
        <taxon>Streptophyta</taxon>
        <taxon>Embryophyta</taxon>
        <taxon>Tracheophyta</taxon>
        <taxon>Spermatophyta</taxon>
        <taxon>Magnoliopsida</taxon>
        <taxon>eudicotyledons</taxon>
        <taxon>Gunneridae</taxon>
        <taxon>Pentapetalae</taxon>
        <taxon>Caryophyllales</taxon>
        <taxon>Nepenthaceae</taxon>
        <taxon>Nepenthes</taxon>
    </lineage>
</organism>
<proteinExistence type="predicted"/>
<sequence length="292" mass="31608">MARSMQDSKAKPAKIRDKLFWIGSSNPNGCASESATAPFVNSFAALQDPEDSCPAIEYLGVDDADVQLVATQDSAALSSISSSDTDLQVLDPQHCPCPIGLADVVGPSMENCPILRIGDYIEQQCRSVKESWEMSIEQNPHQAGNKFRPMLCSAPCVWILVTYPPIKLHLILSKNSLGSLADVLSSKIDGPDFDDLRISFELVAPMMEEAKSVDFHGPIYDNLHTLQLGGAMEDLLCDKKIASGEGNHGDSISSSCPLMLANRRECGDLSLQAEEEPDHISPLTQFKQAGSL</sequence>
<accession>A0AAD3TAF5</accession>
<evidence type="ECO:0000313" key="1">
    <source>
        <dbReference type="EMBL" id="GMH26463.1"/>
    </source>
</evidence>
<gene>
    <name evidence="1" type="ORF">Nepgr_028306</name>
</gene>
<evidence type="ECO:0000313" key="2">
    <source>
        <dbReference type="Proteomes" id="UP001279734"/>
    </source>
</evidence>
<keyword evidence="2" id="KW-1185">Reference proteome</keyword>